<dbReference type="OrthoDB" id="6436874at2759"/>
<protein>
    <recommendedName>
        <fullName evidence="1">Reverse transcriptase Ty1/copia-type domain-containing protein</fullName>
    </recommendedName>
</protein>
<dbReference type="Pfam" id="PF07727">
    <property type="entry name" value="RVT_2"/>
    <property type="match status" value="1"/>
</dbReference>
<dbReference type="Proteomes" id="UP000499080">
    <property type="component" value="Unassembled WGS sequence"/>
</dbReference>
<accession>A0A4Y2VBS9</accession>
<evidence type="ECO:0000313" key="3">
    <source>
        <dbReference type="Proteomes" id="UP000499080"/>
    </source>
</evidence>
<evidence type="ECO:0000313" key="2">
    <source>
        <dbReference type="EMBL" id="GBO21982.1"/>
    </source>
</evidence>
<dbReference type="EMBL" id="BGPR01045112">
    <property type="protein sequence ID" value="GBO21982.1"/>
    <property type="molecule type" value="Genomic_DNA"/>
</dbReference>
<reference evidence="2 3" key="1">
    <citation type="journal article" date="2019" name="Sci. Rep.">
        <title>Orb-weaving spider Araneus ventricosus genome elucidates the spidroin gene catalogue.</title>
        <authorList>
            <person name="Kono N."/>
            <person name="Nakamura H."/>
            <person name="Ohtoshi R."/>
            <person name="Moran D.A.P."/>
            <person name="Shinohara A."/>
            <person name="Yoshida Y."/>
            <person name="Fujiwara M."/>
            <person name="Mori M."/>
            <person name="Tomita M."/>
            <person name="Arakawa K."/>
        </authorList>
    </citation>
    <scope>NUCLEOTIDE SEQUENCE [LARGE SCALE GENOMIC DNA]</scope>
</reference>
<organism evidence="2 3">
    <name type="scientific">Araneus ventricosus</name>
    <name type="common">Orbweaver spider</name>
    <name type="synonym">Epeira ventricosa</name>
    <dbReference type="NCBI Taxonomy" id="182803"/>
    <lineage>
        <taxon>Eukaryota</taxon>
        <taxon>Metazoa</taxon>
        <taxon>Ecdysozoa</taxon>
        <taxon>Arthropoda</taxon>
        <taxon>Chelicerata</taxon>
        <taxon>Arachnida</taxon>
        <taxon>Araneae</taxon>
        <taxon>Araneomorphae</taxon>
        <taxon>Entelegynae</taxon>
        <taxon>Araneoidea</taxon>
        <taxon>Araneidae</taxon>
        <taxon>Araneus</taxon>
    </lineage>
</organism>
<dbReference type="InterPro" id="IPR013103">
    <property type="entry name" value="RVT_2"/>
</dbReference>
<keyword evidence="3" id="KW-1185">Reference proteome</keyword>
<feature type="domain" description="Reverse transcriptase Ty1/copia-type" evidence="1">
    <location>
        <begin position="5"/>
        <end position="75"/>
    </location>
</feature>
<sequence>MAYRAGNNPEIFQIGFIMVYVKGDLDEETFMEQADHLIYQKHPDYVYNLQRSLYGLKQAGMPHWKAAKRVLKYLKGTRNRDLAFRPTKRPLVGFADSDWVSDITDRKYYSG</sequence>
<evidence type="ECO:0000259" key="1">
    <source>
        <dbReference type="Pfam" id="PF07727"/>
    </source>
</evidence>
<comment type="caution">
    <text evidence="2">The sequence shown here is derived from an EMBL/GenBank/DDBJ whole genome shotgun (WGS) entry which is preliminary data.</text>
</comment>
<dbReference type="AlphaFoldDB" id="A0A4Y2VBS9"/>
<gene>
    <name evidence="2" type="ORF">AVEN_2327_1</name>
</gene>
<proteinExistence type="predicted"/>
<name>A0A4Y2VBS9_ARAVE</name>